<keyword evidence="2" id="KW-1133">Transmembrane helix</keyword>
<evidence type="ECO:0000313" key="4">
    <source>
        <dbReference type="Proteomes" id="UP000018004"/>
    </source>
</evidence>
<keyword evidence="4" id="KW-1185">Reference proteome</keyword>
<comment type="caution">
    <text evidence="3">The sequence shown here is derived from an EMBL/GenBank/DDBJ whole genome shotgun (WGS) entry which is preliminary data.</text>
</comment>
<proteinExistence type="predicted"/>
<dbReference type="RefSeq" id="WP_023578977.1">
    <property type="nucleotide sequence ID" value="NZ_AVGG01000005.1"/>
</dbReference>
<organism evidence="3 4">
    <name type="scientific">Flavobacterium limnosediminis JC2902</name>
    <dbReference type="NCBI Taxonomy" id="1341181"/>
    <lineage>
        <taxon>Bacteria</taxon>
        <taxon>Pseudomonadati</taxon>
        <taxon>Bacteroidota</taxon>
        <taxon>Flavobacteriia</taxon>
        <taxon>Flavobacteriales</taxon>
        <taxon>Flavobacteriaceae</taxon>
        <taxon>Flavobacterium</taxon>
    </lineage>
</organism>
<reference evidence="3 4" key="1">
    <citation type="submission" date="2013-08" db="EMBL/GenBank/DDBJ databases">
        <title>Flavobacterium limnosediminis JC2902 genome sequencing.</title>
        <authorList>
            <person name="Lee K."/>
            <person name="Yi H."/>
            <person name="Park S."/>
            <person name="Chun J."/>
        </authorList>
    </citation>
    <scope>NUCLEOTIDE SEQUENCE [LARGE SCALE GENOMIC DNA]</scope>
    <source>
        <strain evidence="3 4">JC2902</strain>
    </source>
</reference>
<dbReference type="PATRIC" id="fig|1341181.4.peg.1314"/>
<dbReference type="OrthoDB" id="1375024at2"/>
<dbReference type="EMBL" id="AVGG01000005">
    <property type="protein sequence ID" value="ESU28741.1"/>
    <property type="molecule type" value="Genomic_DNA"/>
</dbReference>
<evidence type="ECO:0000256" key="1">
    <source>
        <dbReference type="SAM" id="MobiDB-lite"/>
    </source>
</evidence>
<feature type="compositionally biased region" description="Polar residues" evidence="1">
    <location>
        <begin position="205"/>
        <end position="215"/>
    </location>
</feature>
<evidence type="ECO:0000256" key="2">
    <source>
        <dbReference type="SAM" id="Phobius"/>
    </source>
</evidence>
<keyword evidence="2" id="KW-0472">Membrane</keyword>
<feature type="region of interest" description="Disordered" evidence="1">
    <location>
        <begin position="173"/>
        <end position="227"/>
    </location>
</feature>
<feature type="transmembrane region" description="Helical" evidence="2">
    <location>
        <begin position="134"/>
        <end position="154"/>
    </location>
</feature>
<dbReference type="STRING" id="1341181.FLJC2902T_13350"/>
<name>V6SQ46_9FLAO</name>
<gene>
    <name evidence="3" type="ORF">FLJC2902T_13350</name>
</gene>
<protein>
    <submittedName>
        <fullName evidence="3">Uncharacterized protein</fullName>
    </submittedName>
</protein>
<feature type="transmembrane region" description="Helical" evidence="2">
    <location>
        <begin position="34"/>
        <end position="51"/>
    </location>
</feature>
<dbReference type="AlphaFoldDB" id="V6SQ46"/>
<sequence>MNEEQINSKDLEFLAQKTSDFIDKQLNSYRQKHANSGSIITVIALFIPFFLNGLDDSYLYVKIISILPVAILLYAIVLLIGVLKTKSLDQGFHIDKVDELVNKSYEEILLYEIGANRCSFNDNKTIIDRINVNYFLAINSTVIAIIFSSSLLLVNKFCKPELKEKTTKVEIIKQNNMATEKDNSKSGTENKPNPERLIPHVPPTDRTNLNDQTPNLIIKQNGEGKTN</sequence>
<evidence type="ECO:0000313" key="3">
    <source>
        <dbReference type="EMBL" id="ESU28741.1"/>
    </source>
</evidence>
<feature type="transmembrane region" description="Helical" evidence="2">
    <location>
        <begin position="63"/>
        <end position="83"/>
    </location>
</feature>
<dbReference type="eggNOG" id="ENOG5030R7P">
    <property type="taxonomic scope" value="Bacteria"/>
</dbReference>
<keyword evidence="2" id="KW-0812">Transmembrane</keyword>
<accession>V6SQ46</accession>
<dbReference type="Proteomes" id="UP000018004">
    <property type="component" value="Unassembled WGS sequence"/>
</dbReference>